<evidence type="ECO:0000313" key="4">
    <source>
        <dbReference type="Proteomes" id="UP000319257"/>
    </source>
</evidence>
<dbReference type="Proteomes" id="UP000319257">
    <property type="component" value="Unassembled WGS sequence"/>
</dbReference>
<feature type="region of interest" description="Disordered" evidence="1">
    <location>
        <begin position="390"/>
        <end position="417"/>
    </location>
</feature>
<evidence type="ECO:0000256" key="1">
    <source>
        <dbReference type="SAM" id="MobiDB-lite"/>
    </source>
</evidence>
<evidence type="ECO:0000259" key="2">
    <source>
        <dbReference type="Pfam" id="PF08457"/>
    </source>
</evidence>
<dbReference type="RefSeq" id="XP_030992289.1">
    <property type="nucleotide sequence ID" value="XM_031143321.1"/>
</dbReference>
<reference evidence="3 4" key="1">
    <citation type="submission" date="2019-06" db="EMBL/GenBank/DDBJ databases">
        <title>Draft genome sequence of the filamentous fungus Phialemoniopsis curvata isolated from diesel fuel.</title>
        <authorList>
            <person name="Varaljay V.A."/>
            <person name="Lyon W.J."/>
            <person name="Crouch A.L."/>
            <person name="Drake C.E."/>
            <person name="Hollomon J.M."/>
            <person name="Nadeau L.J."/>
            <person name="Nunn H.S."/>
            <person name="Stevenson B.S."/>
            <person name="Bojanowski C.L."/>
            <person name="Crookes-Goodson W.J."/>
        </authorList>
    </citation>
    <scope>NUCLEOTIDE SEQUENCE [LARGE SCALE GENOMIC DNA]</scope>
    <source>
        <strain evidence="3 4">D216</strain>
    </source>
</reference>
<comment type="caution">
    <text evidence="3">The sequence shown here is derived from an EMBL/GenBank/DDBJ whole genome shotgun (WGS) entry which is preliminary data.</text>
</comment>
<proteinExistence type="predicted"/>
<name>A0A507B0S7_9PEZI</name>
<feature type="region of interest" description="Disordered" evidence="1">
    <location>
        <begin position="218"/>
        <end position="248"/>
    </location>
</feature>
<feature type="region of interest" description="Disordered" evidence="1">
    <location>
        <begin position="171"/>
        <end position="202"/>
    </location>
</feature>
<keyword evidence="4" id="KW-1185">Reference proteome</keyword>
<dbReference type="Pfam" id="PF08457">
    <property type="entry name" value="Sfi1"/>
    <property type="match status" value="1"/>
</dbReference>
<dbReference type="GeneID" id="41975911"/>
<feature type="region of interest" description="Disordered" evidence="1">
    <location>
        <begin position="1099"/>
        <end position="1120"/>
    </location>
</feature>
<feature type="compositionally biased region" description="Low complexity" evidence="1">
    <location>
        <begin position="1"/>
        <end position="18"/>
    </location>
</feature>
<organism evidence="3 4">
    <name type="scientific">Thyridium curvatum</name>
    <dbReference type="NCBI Taxonomy" id="1093900"/>
    <lineage>
        <taxon>Eukaryota</taxon>
        <taxon>Fungi</taxon>
        <taxon>Dikarya</taxon>
        <taxon>Ascomycota</taxon>
        <taxon>Pezizomycotina</taxon>
        <taxon>Sordariomycetes</taxon>
        <taxon>Sordariomycetidae</taxon>
        <taxon>Thyridiales</taxon>
        <taxon>Thyridiaceae</taxon>
        <taxon>Thyridium</taxon>
    </lineage>
</organism>
<protein>
    <recommendedName>
        <fullName evidence="2">Sfi1 spindle body domain-containing protein</fullName>
    </recommendedName>
</protein>
<feature type="compositionally biased region" description="Acidic residues" evidence="1">
    <location>
        <begin position="396"/>
        <end position="415"/>
    </location>
</feature>
<feature type="region of interest" description="Disordered" evidence="1">
    <location>
        <begin position="1149"/>
        <end position="1187"/>
    </location>
</feature>
<gene>
    <name evidence="3" type="ORF">E0L32_008464</name>
</gene>
<feature type="region of interest" description="Disordered" evidence="1">
    <location>
        <begin position="1407"/>
        <end position="1439"/>
    </location>
</feature>
<feature type="domain" description="Sfi1 spindle body" evidence="2">
    <location>
        <begin position="508"/>
        <end position="1054"/>
    </location>
</feature>
<feature type="region of interest" description="Disordered" evidence="1">
    <location>
        <begin position="1"/>
        <end position="21"/>
    </location>
</feature>
<dbReference type="OrthoDB" id="5215300at2759"/>
<evidence type="ECO:0000313" key="3">
    <source>
        <dbReference type="EMBL" id="TPX10578.1"/>
    </source>
</evidence>
<sequence length="1439" mass="161105">MPPNSSLSSRDGRLSSASVHGNEPYYSNDDIEILHEVVSLAEEILPTLADRDRLPTNALFRAADIVLPQHGFDPEEDTKFTRIIFRIGGLRGDGDLLDKFRAVLDEMGIELEFVDQNEPPRSQYSAPAPEDAAAPLFAENGDDRTGTFSIAPHLHGRRRRNSDSVVLPLVDGQAERPRPRRRSASIIPGPKKHIDARPPVRHPAQRIGPWLAEIPAYQRRQASQEHELDSAVESGSDDEENAPYHPYPNPNLRLEAARPFKDFPFGNGQRHPVAIQNLQDSPMKSQRHGSQPIWQSRYGAQHISDENASPTPGYISQLHLAGHHKLKPQTGGLPDLPRHGLRDITFPRRDLGRPPHVRQPIEDMPSVLLEQELRNLQEEARDAYTARSLRSIPGSEDVDDDDELAMDDQMEDGPEPEPKIDLEIMAKISDAFNFSYTTMRSYIMWRYATILNREQLFYAYQMDKELSASEAVLVWSDRAGTVVQEANEPLPEHPVAPEGGQLDSYRLRMEHRASRAYNISIMHKAFTHWQALTAEDLERTDVARRHLLRLKFFGAWCDQKVEDDYRVYSFRIRRAVHTWTNAVAKRKRQRALAALFYEQSTSQQSFTAWKAGYQERLADGWLADNAKRRCFRAWTTETQRMVDTEEQVDQHSAHGLIRGAIDVWIHDTNEQRHLMNQVAEDADGTLCREVLSDWKKLLFLEQNLRALLQLRDNQTKSEFFRLWSQKAHDLESQESRLEADRIQDYVKHWRLETRVAAWNAEQEHDIKSQALYDWVLMERLAFFERYQESELKRKCLNQLQLAYGETKQEHEALEDVAVRLDKDKVVFDLVDCMQGELSENQQQTERADGLSLAHAASDMLDVFADCAAENEELEAVAQRGAYYVTAFNAIAGWAQYAKRTREERLKRTYHAFRRRLKRAIASDCLSAWLGATEEHVASGWEADDVRAENETQDLIDKMNHWIGETNDNRAKHDIAAEADVELHLNEWRLAAEARQERGAEAVEADIYARLRHSWEGWELQAVQARGRGLTAAELADKNNKRLCRQAVLSWAEQAIHPEADETFPSSFFNASSRLSRRAAGASARKLGFSTPRAAALYAAEDGGGDDNDHNNPPTGAFPFRFDSSLLQPITEYDEEHSLRSRLGAGGPVIEEEDAEPHGGSSSPSAAAQRRLGGSMQAPPPPRGEFFEERGESAVGLPHRFRSAGVQAGESSRSRLGSSVVYPGVSQFGNDTPSASAAAGRASSSAVPFSATTVEQQQQQRGATRFSHIPRPRVTLFQQRLQEAAEMAESVQLGPMSEFDDDDDVVVEGDISDDNNEEVLQASAATLPVPVPVPVPVPAHVANTPTRWTGLVARRNVGGAAAATTTPMAPLPSPFERRLRQEYGVSEGGGGGEGGGAAALSRGSRFGLSLMRHGQGPPGSTAATPRVSFAAGVRRHGEGQ</sequence>
<dbReference type="InParanoid" id="A0A507B0S7"/>
<dbReference type="STRING" id="1093900.A0A507B0S7"/>
<dbReference type="EMBL" id="SKBQ01000056">
    <property type="protein sequence ID" value="TPX10578.1"/>
    <property type="molecule type" value="Genomic_DNA"/>
</dbReference>
<accession>A0A507B0S7</accession>
<dbReference type="InterPro" id="IPR013665">
    <property type="entry name" value="Sfi1_dom"/>
</dbReference>